<organism evidence="1 2">
    <name type="scientific">Ectopseudomonas mendocina</name>
    <name type="common">Pseudomonas mendocina</name>
    <dbReference type="NCBI Taxonomy" id="300"/>
    <lineage>
        <taxon>Bacteria</taxon>
        <taxon>Pseudomonadati</taxon>
        <taxon>Pseudomonadota</taxon>
        <taxon>Gammaproteobacteria</taxon>
        <taxon>Pseudomonadales</taxon>
        <taxon>Pseudomonadaceae</taxon>
        <taxon>Ectopseudomonas</taxon>
    </lineage>
</organism>
<dbReference type="Proteomes" id="UP001476583">
    <property type="component" value="Chromosome"/>
</dbReference>
<evidence type="ECO:0000313" key="1">
    <source>
        <dbReference type="EMBL" id="WXL26994.1"/>
    </source>
</evidence>
<protein>
    <submittedName>
        <fullName evidence="1">Uncharacterized protein</fullName>
    </submittedName>
</protein>
<gene>
    <name evidence="1" type="ORF">WG219_05910</name>
</gene>
<name>A0ABZ2RPC3_ECTME</name>
<accession>A0ABZ2RPC3</accession>
<sequence>MLGWIKEKTTFAKIAGKWFDATKMNPGDNGQISIFASSLIKNQYFRLEDAWLTSLVNWTFHSPHPEFKFLLANGIIRFLDIYEFTIPFDPEVRKASRQVAESIVQDGVLSGYPDSTSKNYFAHSQNDSDAALLKRLPAGTRVSLASDSARDDKKPLTGLAKEIYDDMQDNLHPAPAARRNAPIEMKTCCYCGRTIRFDLEICGYPDCGLDPDQKVMERYGIIFEGGKYRFLNHYFSKRIDAIKFAKMKLKSV</sequence>
<proteinExistence type="predicted"/>
<evidence type="ECO:0000313" key="2">
    <source>
        <dbReference type="Proteomes" id="UP001476583"/>
    </source>
</evidence>
<keyword evidence="2" id="KW-1185">Reference proteome</keyword>
<dbReference type="EMBL" id="CP148074">
    <property type="protein sequence ID" value="WXL26994.1"/>
    <property type="molecule type" value="Genomic_DNA"/>
</dbReference>
<reference evidence="1 2" key="1">
    <citation type="submission" date="2024-03" db="EMBL/GenBank/DDBJ databases">
        <title>Complete genome of BD2.</title>
        <authorList>
            <person name="Cao G."/>
        </authorList>
    </citation>
    <scope>NUCLEOTIDE SEQUENCE [LARGE SCALE GENOMIC DNA]</scope>
    <source>
        <strain evidence="1 2">BD2</strain>
    </source>
</reference>